<protein>
    <submittedName>
        <fullName evidence="2">Hypothetical_protein</fullName>
    </submittedName>
</protein>
<name>A0AA86V5P1_9EUKA</name>
<sequence length="100" mass="10629">MQSSKCVCNAGAIMNSTGYCICPKGATFDNQQNCICSQVVGSSLSGNQCVCDTDYSGDKLSTGNTYCQNYNLCCTKVLNGGAICSNNLQYNNCEYLTNIA</sequence>
<dbReference type="Proteomes" id="UP001642409">
    <property type="component" value="Unassembled WGS sequence"/>
</dbReference>
<keyword evidence="3" id="KW-1185">Reference proteome</keyword>
<dbReference type="EMBL" id="CATOUU010001177">
    <property type="protein sequence ID" value="CAI9977381.1"/>
    <property type="molecule type" value="Genomic_DNA"/>
</dbReference>
<reference evidence="1" key="1">
    <citation type="submission" date="2023-06" db="EMBL/GenBank/DDBJ databases">
        <authorList>
            <person name="Kurt Z."/>
        </authorList>
    </citation>
    <scope>NUCLEOTIDE SEQUENCE</scope>
</reference>
<dbReference type="AlphaFoldDB" id="A0AA86V5P1"/>
<evidence type="ECO:0000313" key="1">
    <source>
        <dbReference type="EMBL" id="CAI9977381.1"/>
    </source>
</evidence>
<evidence type="ECO:0000313" key="2">
    <source>
        <dbReference type="EMBL" id="CAL5988618.1"/>
    </source>
</evidence>
<reference evidence="2 3" key="2">
    <citation type="submission" date="2024-07" db="EMBL/GenBank/DDBJ databases">
        <authorList>
            <person name="Akdeniz Z."/>
        </authorList>
    </citation>
    <scope>NUCLEOTIDE SEQUENCE [LARGE SCALE GENOMIC DNA]</scope>
</reference>
<evidence type="ECO:0000313" key="3">
    <source>
        <dbReference type="Proteomes" id="UP001642409"/>
    </source>
</evidence>
<dbReference type="EMBL" id="CAXDID020000022">
    <property type="protein sequence ID" value="CAL5988618.1"/>
    <property type="molecule type" value="Genomic_DNA"/>
</dbReference>
<gene>
    <name evidence="2" type="ORF">HINF_LOCUS10465</name>
    <name evidence="1" type="ORF">HINF_LOCUS65026</name>
</gene>
<organism evidence="1">
    <name type="scientific">Hexamita inflata</name>
    <dbReference type="NCBI Taxonomy" id="28002"/>
    <lineage>
        <taxon>Eukaryota</taxon>
        <taxon>Metamonada</taxon>
        <taxon>Diplomonadida</taxon>
        <taxon>Hexamitidae</taxon>
        <taxon>Hexamitinae</taxon>
        <taxon>Hexamita</taxon>
    </lineage>
</organism>
<accession>A0AA86V5P1</accession>
<comment type="caution">
    <text evidence="1">The sequence shown here is derived from an EMBL/GenBank/DDBJ whole genome shotgun (WGS) entry which is preliminary data.</text>
</comment>
<proteinExistence type="predicted"/>